<dbReference type="Proteomes" id="UP000597762">
    <property type="component" value="Unassembled WGS sequence"/>
</dbReference>
<organism evidence="1 2">
    <name type="scientific">Acanthosepion pharaonis</name>
    <name type="common">Pharaoh cuttlefish</name>
    <name type="synonym">Sepia pharaonis</name>
    <dbReference type="NCBI Taxonomy" id="158019"/>
    <lineage>
        <taxon>Eukaryota</taxon>
        <taxon>Metazoa</taxon>
        <taxon>Spiralia</taxon>
        <taxon>Lophotrochozoa</taxon>
        <taxon>Mollusca</taxon>
        <taxon>Cephalopoda</taxon>
        <taxon>Coleoidea</taxon>
        <taxon>Decapodiformes</taxon>
        <taxon>Sepiida</taxon>
        <taxon>Sepiina</taxon>
        <taxon>Sepiidae</taxon>
        <taxon>Acanthosepion</taxon>
    </lineage>
</organism>
<evidence type="ECO:0000313" key="2">
    <source>
        <dbReference type="Proteomes" id="UP000597762"/>
    </source>
</evidence>
<evidence type="ECO:0000313" key="1">
    <source>
        <dbReference type="EMBL" id="CAE1307816.1"/>
    </source>
</evidence>
<dbReference type="EMBL" id="CAHIKZ030004146">
    <property type="protein sequence ID" value="CAE1307816.1"/>
    <property type="molecule type" value="Genomic_DNA"/>
</dbReference>
<reference evidence="1" key="1">
    <citation type="submission" date="2021-01" db="EMBL/GenBank/DDBJ databases">
        <authorList>
            <person name="Li R."/>
            <person name="Bekaert M."/>
        </authorList>
    </citation>
    <scope>NUCLEOTIDE SEQUENCE</scope>
    <source>
        <strain evidence="1">Farmed</strain>
    </source>
</reference>
<protein>
    <submittedName>
        <fullName evidence="1">Uncharacterized protein</fullName>
    </submittedName>
</protein>
<comment type="caution">
    <text evidence="1">The sequence shown here is derived from an EMBL/GenBank/DDBJ whole genome shotgun (WGS) entry which is preliminary data.</text>
</comment>
<gene>
    <name evidence="1" type="ORF">SPHA_59785</name>
</gene>
<proteinExistence type="predicted"/>
<accession>A0A812DP38</accession>
<sequence>MLLTGVYLYVSSSIQSSKTVTIITIVSFLSFFHIYPRKEKRLIQFYFVDLSVRSRLASPRLHNRLCQISRWFKFLRDNRGLFLNICYGATYQALTRTITSAVHAWGPFHATHNTDDNCPVSHRPLLIRHNHCTDSTYSLGSGCTAPLNRSFSGNSSLTPGASSSRNLLCNCAYGISSSSSHSLSSSSSLSKRYTCAFLLPACSLHFFRLLDNRDTVAGNRSSPLSSRGCSVLRGLTFSCEDRFVLGDPILHIANTFTLYNWPKDARPHDMSSISEVLLALWPLCLLLFPGGPIGVSRTLFLLRGVGYPQFTVPLRRTPSSLMPELATNCTVRLPRSWIASIIGPVWA</sequence>
<keyword evidence="2" id="KW-1185">Reference proteome</keyword>
<dbReference type="AlphaFoldDB" id="A0A812DP38"/>
<name>A0A812DP38_ACAPH</name>